<dbReference type="EMBL" id="CAJVRC010000863">
    <property type="protein sequence ID" value="CAG8898889.1"/>
    <property type="molecule type" value="Genomic_DNA"/>
</dbReference>
<feature type="compositionally biased region" description="Polar residues" evidence="1">
    <location>
        <begin position="691"/>
        <end position="702"/>
    </location>
</feature>
<evidence type="ECO:0000256" key="1">
    <source>
        <dbReference type="SAM" id="MobiDB-lite"/>
    </source>
</evidence>
<proteinExistence type="predicted"/>
<keyword evidence="4" id="KW-1185">Reference proteome</keyword>
<evidence type="ECO:0000313" key="4">
    <source>
        <dbReference type="Proteomes" id="UP001154252"/>
    </source>
</evidence>
<comment type="caution">
    <text evidence="3">The sequence shown here is derived from an EMBL/GenBank/DDBJ whole genome shotgun (WGS) entry which is preliminary data.</text>
</comment>
<feature type="domain" description="C2H2-type" evidence="2">
    <location>
        <begin position="325"/>
        <end position="349"/>
    </location>
</feature>
<dbReference type="OrthoDB" id="4367253at2759"/>
<protein>
    <recommendedName>
        <fullName evidence="2">C2H2-type domain-containing protein</fullName>
    </recommendedName>
</protein>
<evidence type="ECO:0000259" key="2">
    <source>
        <dbReference type="SMART" id="SM00355"/>
    </source>
</evidence>
<name>A0A9W4KF63_9EURO</name>
<dbReference type="InterPro" id="IPR013087">
    <property type="entry name" value="Znf_C2H2_type"/>
</dbReference>
<feature type="region of interest" description="Disordered" evidence="1">
    <location>
        <begin position="676"/>
        <end position="709"/>
    </location>
</feature>
<reference evidence="3" key="1">
    <citation type="submission" date="2021-07" db="EMBL/GenBank/DDBJ databases">
        <authorList>
            <person name="Branca A.L. A."/>
        </authorList>
    </citation>
    <scope>NUCLEOTIDE SEQUENCE</scope>
</reference>
<feature type="compositionally biased region" description="Polar residues" evidence="1">
    <location>
        <begin position="428"/>
        <end position="444"/>
    </location>
</feature>
<feature type="domain" description="C2H2-type" evidence="2">
    <location>
        <begin position="279"/>
        <end position="304"/>
    </location>
</feature>
<evidence type="ECO:0000313" key="3">
    <source>
        <dbReference type="EMBL" id="CAG8898889.1"/>
    </source>
</evidence>
<dbReference type="SMART" id="SM00355">
    <property type="entry name" value="ZnF_C2H2"/>
    <property type="match status" value="3"/>
</dbReference>
<feature type="region of interest" description="Disordered" evidence="1">
    <location>
        <begin position="355"/>
        <end position="511"/>
    </location>
</feature>
<feature type="domain" description="C2H2-type" evidence="2">
    <location>
        <begin position="245"/>
        <end position="272"/>
    </location>
</feature>
<dbReference type="AlphaFoldDB" id="A0A9W4KF63"/>
<feature type="compositionally biased region" description="Acidic residues" evidence="1">
    <location>
        <begin position="790"/>
        <end position="803"/>
    </location>
</feature>
<gene>
    <name evidence="3" type="ORF">PEGY_LOCUS5484</name>
</gene>
<accession>A0A9W4KF63</accession>
<sequence length="894" mass="98989">MKLTFLLRFERHSLCSHHQPPQGDLFAMYPTFNNEEVGEMMQWSGAPSSFTSSEGFAGTDNDRDYGYYPPGTYSSADVTSLTSSEAYQQDSGWMNIEPISQVREAPQQYDSDLACIDPRYYLPDENIPQSLDDLGSSTITQKPADDLIESAAHPPGGLDRTTIGIPNPIPFALQPSSQPSLGGVMNQVVTTCSALISGQACTLDQVSQGLQNLETIKSFFHTKLPPPPISSIVSSEQDMRDRKLFRCWKCDPQKKRTTFPSFGTFKRHLTGHDIRDCEWRCTEAGCPTILHRRDRMHDHLINKHRKSDLLRADVEATRVRYAPPANCPFPFCYRETPSWSVYFDHVKKHCLISPGSENASTNGDNSDRGDNCGGNGNGHGSSSAGPSKSNEGSQSNQSNNRAGGTPYPNESFPGFKSRSNARPGPISHSASDDQLNNSRRQSATDAIEQISIDDLLRSSRGSRAHLPRDSGQPNNFQPPQNPGLSRADHSTKRKRKDKQKEPTEEQAPFSNKCRRCDHDMAKCRQCKSVLICHKCGDVPRSAIQAGPSSTVPVQALPGASSGIINLGESYLNPEALANFVTPQNMPTQLPSYYNPNEIMQLFDLQSFDGLTNTFMDDTSPNDRVINVAMDVESHPPLSDLGHKVQASPIFESDTKLLRSIGLGTLIDPLSVKRQTVQPKAKASGGPPLGSYTDSVFRNNKSPSLLEAPQPVSRCQCPCVTVPTVDYEAHASLQLSPNERVEMTFKMTPARESNHPLRTRVRVFVKLFSLRASTAKSNTKKQRTRSIASETTDEDAESDPDSDQELTPTSPSGSEITPLLYWTEDVRDWSFSFDIKWALTKLAQWTSGIDADTCQKLLLSDPGHILDLMSMYILYKFKICWFLMGRNGLSVFLSI</sequence>
<dbReference type="Proteomes" id="UP001154252">
    <property type="component" value="Unassembled WGS sequence"/>
</dbReference>
<feature type="region of interest" description="Disordered" evidence="1">
    <location>
        <begin position="775"/>
        <end position="812"/>
    </location>
</feature>
<feature type="compositionally biased region" description="Low complexity" evidence="1">
    <location>
        <begin position="380"/>
        <end position="400"/>
    </location>
</feature>
<organism evidence="3 4">
    <name type="scientific">Penicillium egyptiacum</name>
    <dbReference type="NCBI Taxonomy" id="1303716"/>
    <lineage>
        <taxon>Eukaryota</taxon>
        <taxon>Fungi</taxon>
        <taxon>Dikarya</taxon>
        <taxon>Ascomycota</taxon>
        <taxon>Pezizomycotina</taxon>
        <taxon>Eurotiomycetes</taxon>
        <taxon>Eurotiomycetidae</taxon>
        <taxon>Eurotiales</taxon>
        <taxon>Aspergillaceae</taxon>
        <taxon>Penicillium</taxon>
    </lineage>
</organism>